<name>A0A9X0DML5_9HELO</name>
<keyword evidence="2" id="KW-1185">Reference proteome</keyword>
<evidence type="ECO:0000313" key="1">
    <source>
        <dbReference type="EMBL" id="KAJ8069166.1"/>
    </source>
</evidence>
<protein>
    <submittedName>
        <fullName evidence="1">Uncharacterized protein</fullName>
    </submittedName>
</protein>
<dbReference type="Proteomes" id="UP001152300">
    <property type="component" value="Unassembled WGS sequence"/>
</dbReference>
<reference evidence="1" key="1">
    <citation type="submission" date="2022-11" db="EMBL/GenBank/DDBJ databases">
        <title>Genome Resource of Sclerotinia nivalis Strain SnTB1, a Plant Pathogen Isolated from American Ginseng.</title>
        <authorList>
            <person name="Fan S."/>
        </authorList>
    </citation>
    <scope>NUCLEOTIDE SEQUENCE</scope>
    <source>
        <strain evidence="1">SnTB1</strain>
    </source>
</reference>
<evidence type="ECO:0000313" key="2">
    <source>
        <dbReference type="Proteomes" id="UP001152300"/>
    </source>
</evidence>
<gene>
    <name evidence="1" type="ORF">OCU04_002838</name>
</gene>
<sequence length="141" mass="15821">MQVFLDSRHSEVQNFGFTMMKLFTPRDLPISYKLLHRLSANGPPELIIPWVRKFDYQVSRHLVSVSVLAQDRPQLPDAAAQCCYPVLSSLSKIRWNSKLTVPFSIRCIGTNCCDAGSVDVVVVLTQSLLFMLANVNQVPPS</sequence>
<organism evidence="1 2">
    <name type="scientific">Sclerotinia nivalis</name>
    <dbReference type="NCBI Taxonomy" id="352851"/>
    <lineage>
        <taxon>Eukaryota</taxon>
        <taxon>Fungi</taxon>
        <taxon>Dikarya</taxon>
        <taxon>Ascomycota</taxon>
        <taxon>Pezizomycotina</taxon>
        <taxon>Leotiomycetes</taxon>
        <taxon>Helotiales</taxon>
        <taxon>Sclerotiniaceae</taxon>
        <taxon>Sclerotinia</taxon>
    </lineage>
</organism>
<comment type="caution">
    <text evidence="1">The sequence shown here is derived from an EMBL/GenBank/DDBJ whole genome shotgun (WGS) entry which is preliminary data.</text>
</comment>
<dbReference type="AlphaFoldDB" id="A0A9X0DML5"/>
<accession>A0A9X0DML5</accession>
<proteinExistence type="predicted"/>
<dbReference type="EMBL" id="JAPEIS010000002">
    <property type="protein sequence ID" value="KAJ8069166.1"/>
    <property type="molecule type" value="Genomic_DNA"/>
</dbReference>